<feature type="region of interest" description="Disordered" evidence="1">
    <location>
        <begin position="1"/>
        <end position="54"/>
    </location>
</feature>
<protein>
    <submittedName>
        <fullName evidence="2">Uncharacterized protein</fullName>
    </submittedName>
</protein>
<dbReference type="EMBL" id="AMZH03017401">
    <property type="protein sequence ID" value="RRT43055.1"/>
    <property type="molecule type" value="Genomic_DNA"/>
</dbReference>
<evidence type="ECO:0000313" key="3">
    <source>
        <dbReference type="Proteomes" id="UP000287651"/>
    </source>
</evidence>
<accession>A0A426XU68</accession>
<proteinExistence type="predicted"/>
<dbReference type="Proteomes" id="UP000287651">
    <property type="component" value="Unassembled WGS sequence"/>
</dbReference>
<evidence type="ECO:0000256" key="1">
    <source>
        <dbReference type="SAM" id="MobiDB-lite"/>
    </source>
</evidence>
<dbReference type="AlphaFoldDB" id="A0A426XU68"/>
<sequence length="119" mass="13378">MVSAEGERKKKREKKNLESHCSSPVLSIARTIRHPQAISSPRAGRRNVSPSEEKERGDIRFYIDRYPRRFLRSRLVGSTTDNTISCRSGDDASSVIGVVEVVADVSRWSRGTDMVLETT</sequence>
<evidence type="ECO:0000313" key="2">
    <source>
        <dbReference type="EMBL" id="RRT43055.1"/>
    </source>
</evidence>
<reference evidence="2 3" key="1">
    <citation type="journal article" date="2014" name="Agronomy (Basel)">
        <title>A Draft Genome Sequence for Ensete ventricosum, the Drought-Tolerant Tree Against Hunger.</title>
        <authorList>
            <person name="Harrison J."/>
            <person name="Moore K.A."/>
            <person name="Paszkiewicz K."/>
            <person name="Jones T."/>
            <person name="Grant M."/>
            <person name="Ambacheew D."/>
            <person name="Muzemil S."/>
            <person name="Studholme D.J."/>
        </authorList>
    </citation>
    <scope>NUCLEOTIDE SEQUENCE [LARGE SCALE GENOMIC DNA]</scope>
</reference>
<comment type="caution">
    <text evidence="2">The sequence shown here is derived from an EMBL/GenBank/DDBJ whole genome shotgun (WGS) entry which is preliminary data.</text>
</comment>
<organism evidence="2 3">
    <name type="scientific">Ensete ventricosum</name>
    <name type="common">Abyssinian banana</name>
    <name type="synonym">Musa ensete</name>
    <dbReference type="NCBI Taxonomy" id="4639"/>
    <lineage>
        <taxon>Eukaryota</taxon>
        <taxon>Viridiplantae</taxon>
        <taxon>Streptophyta</taxon>
        <taxon>Embryophyta</taxon>
        <taxon>Tracheophyta</taxon>
        <taxon>Spermatophyta</taxon>
        <taxon>Magnoliopsida</taxon>
        <taxon>Liliopsida</taxon>
        <taxon>Zingiberales</taxon>
        <taxon>Musaceae</taxon>
        <taxon>Ensete</taxon>
    </lineage>
</organism>
<name>A0A426XU68_ENSVE</name>
<gene>
    <name evidence="2" type="ORF">B296_00046329</name>
</gene>